<keyword evidence="4 14" id="KW-0808">Transferase</keyword>
<keyword evidence="7 14" id="KW-0418">Kinase</keyword>
<evidence type="ECO:0000256" key="9">
    <source>
        <dbReference type="ARBA" id="ARBA00022842"/>
    </source>
</evidence>
<comment type="cofactor">
    <cofactor evidence="1">
        <name>Mg(2+)</name>
        <dbReference type="ChEBI" id="CHEBI:18420"/>
    </cofactor>
</comment>
<evidence type="ECO:0000256" key="2">
    <source>
        <dbReference type="ARBA" id="ARBA00005983"/>
    </source>
</evidence>
<evidence type="ECO:0000313" key="14">
    <source>
        <dbReference type="EMBL" id="UOF92252.1"/>
    </source>
</evidence>
<name>A0ABY4CP46_9BACL</name>
<keyword evidence="9" id="KW-0460">Magnesium</keyword>
<keyword evidence="10" id="KW-0443">Lipid metabolism</keyword>
<keyword evidence="12" id="KW-1208">Phospholipid metabolism</keyword>
<evidence type="ECO:0000259" key="13">
    <source>
        <dbReference type="PROSITE" id="PS50146"/>
    </source>
</evidence>
<dbReference type="Proteomes" id="UP000830167">
    <property type="component" value="Chromosome"/>
</dbReference>
<dbReference type="SUPFAM" id="SSF111331">
    <property type="entry name" value="NAD kinase/diacylglycerol kinase-like"/>
    <property type="match status" value="1"/>
</dbReference>
<dbReference type="EC" id="2.7.1.107" evidence="14"/>
<dbReference type="Pfam" id="PF00781">
    <property type="entry name" value="DAGK_cat"/>
    <property type="match status" value="1"/>
</dbReference>
<dbReference type="PANTHER" id="PTHR12358">
    <property type="entry name" value="SPHINGOSINE KINASE"/>
    <property type="match status" value="1"/>
</dbReference>
<proteinExistence type="inferred from homology"/>
<dbReference type="InterPro" id="IPR016064">
    <property type="entry name" value="NAD/diacylglycerol_kinase_sf"/>
</dbReference>
<organism evidence="14 15">
    <name type="scientific">Fodinisporobacter ferrooxydans</name>
    <dbReference type="NCBI Taxonomy" id="2901836"/>
    <lineage>
        <taxon>Bacteria</taxon>
        <taxon>Bacillati</taxon>
        <taxon>Bacillota</taxon>
        <taxon>Bacilli</taxon>
        <taxon>Bacillales</taxon>
        <taxon>Alicyclobacillaceae</taxon>
        <taxon>Fodinisporobacter</taxon>
    </lineage>
</organism>
<keyword evidence="6" id="KW-0547">Nucleotide-binding</keyword>
<evidence type="ECO:0000256" key="12">
    <source>
        <dbReference type="ARBA" id="ARBA00023264"/>
    </source>
</evidence>
<protein>
    <submittedName>
        <fullName evidence="14">Diacylglycerol kinase</fullName>
        <ecNumber evidence="14">2.7.1.107</ecNumber>
    </submittedName>
</protein>
<dbReference type="PROSITE" id="PS50146">
    <property type="entry name" value="DAGK"/>
    <property type="match status" value="1"/>
</dbReference>
<dbReference type="InterPro" id="IPR045540">
    <property type="entry name" value="YegS/DAGK_C"/>
</dbReference>
<dbReference type="InterPro" id="IPR050187">
    <property type="entry name" value="Lipid_Phosphate_FormReg"/>
</dbReference>
<evidence type="ECO:0000256" key="8">
    <source>
        <dbReference type="ARBA" id="ARBA00022840"/>
    </source>
</evidence>
<evidence type="ECO:0000313" key="15">
    <source>
        <dbReference type="Proteomes" id="UP000830167"/>
    </source>
</evidence>
<evidence type="ECO:0000256" key="11">
    <source>
        <dbReference type="ARBA" id="ARBA00023209"/>
    </source>
</evidence>
<keyword evidence="11" id="KW-0594">Phospholipid biosynthesis</keyword>
<dbReference type="InterPro" id="IPR005218">
    <property type="entry name" value="Diacylglycerol/lipid_kinase"/>
</dbReference>
<dbReference type="InterPro" id="IPR017438">
    <property type="entry name" value="ATP-NAD_kinase_N"/>
</dbReference>
<dbReference type="InterPro" id="IPR001206">
    <property type="entry name" value="Diacylglycerol_kinase_cat_dom"/>
</dbReference>
<reference evidence="14" key="1">
    <citation type="submission" date="2021-12" db="EMBL/GenBank/DDBJ databases">
        <title>Alicyclobacillaceae gen. nov., sp. nov., isolated from chalcocite enrichment system.</title>
        <authorList>
            <person name="Jiang Z."/>
        </authorList>
    </citation>
    <scope>NUCLEOTIDE SEQUENCE</scope>
    <source>
        <strain evidence="14">MYW30-H2</strain>
    </source>
</reference>
<accession>A0ABY4CP46</accession>
<dbReference type="NCBIfam" id="NF009874">
    <property type="entry name" value="PRK13337.1"/>
    <property type="match status" value="1"/>
</dbReference>
<keyword evidence="3" id="KW-0444">Lipid biosynthesis</keyword>
<keyword evidence="8" id="KW-0067">ATP-binding</keyword>
<comment type="similarity">
    <text evidence="2">Belongs to the diacylglycerol/lipid kinase family.</text>
</comment>
<keyword evidence="5" id="KW-0479">Metal-binding</keyword>
<dbReference type="Pfam" id="PF19279">
    <property type="entry name" value="YegS_C"/>
    <property type="match status" value="1"/>
</dbReference>
<keyword evidence="15" id="KW-1185">Reference proteome</keyword>
<dbReference type="EMBL" id="CP089291">
    <property type="protein sequence ID" value="UOF92252.1"/>
    <property type="molecule type" value="Genomic_DNA"/>
</dbReference>
<dbReference type="RefSeq" id="WP_347438938.1">
    <property type="nucleotide sequence ID" value="NZ_CP089291.1"/>
</dbReference>
<sequence length="330" mass="36610">MERKRARIIYNPSSGKEILRNHLPDMLDILENGGFETSCHATKGSEDTMEAARQASFHQFDLVVAAGGDGTINEVINGLSRCEYRPPLGIIPAGTTNDLGRALRLPRHPIEACKVIIEQNYVPLDVGKVTAISEEMANSESYFINIAACGRLTEISYEVPSKLKTILGQLAYYMKGFEKLPQIRPIHLDLDSPEYSFSGKVMLCLIANSSSVAGFHRIAPDAKIDDGVFDVLLVKTMSIPELIRLATLALRGEHIASDRIDYFHTNHLVVKSDEQVDLNLDGEYGGALPRQFQVLKHHLQVAVKNNIQAISGNESDSDEMVEYMIEESLR</sequence>
<dbReference type="SMART" id="SM00046">
    <property type="entry name" value="DAGKc"/>
    <property type="match status" value="1"/>
</dbReference>
<dbReference type="GO" id="GO:0004143">
    <property type="term" value="F:ATP-dependent diacylglycerol kinase activity"/>
    <property type="evidence" value="ECO:0007669"/>
    <property type="project" value="UniProtKB-EC"/>
</dbReference>
<evidence type="ECO:0000256" key="1">
    <source>
        <dbReference type="ARBA" id="ARBA00001946"/>
    </source>
</evidence>
<evidence type="ECO:0000256" key="6">
    <source>
        <dbReference type="ARBA" id="ARBA00022741"/>
    </source>
</evidence>
<dbReference type="Gene3D" id="3.40.50.10330">
    <property type="entry name" value="Probable inorganic polyphosphate/atp-NAD kinase, domain 1"/>
    <property type="match status" value="1"/>
</dbReference>
<dbReference type="Gene3D" id="2.60.200.40">
    <property type="match status" value="1"/>
</dbReference>
<feature type="domain" description="DAGKc" evidence="13">
    <location>
        <begin position="1"/>
        <end position="133"/>
    </location>
</feature>
<dbReference type="NCBIfam" id="NF009603">
    <property type="entry name" value="PRK13055.1"/>
    <property type="match status" value="1"/>
</dbReference>
<evidence type="ECO:0000256" key="4">
    <source>
        <dbReference type="ARBA" id="ARBA00022679"/>
    </source>
</evidence>
<evidence type="ECO:0000256" key="3">
    <source>
        <dbReference type="ARBA" id="ARBA00022516"/>
    </source>
</evidence>
<evidence type="ECO:0000256" key="5">
    <source>
        <dbReference type="ARBA" id="ARBA00022723"/>
    </source>
</evidence>
<dbReference type="PANTHER" id="PTHR12358:SF106">
    <property type="entry name" value="LIPID KINASE YEGS"/>
    <property type="match status" value="1"/>
</dbReference>
<evidence type="ECO:0000256" key="10">
    <source>
        <dbReference type="ARBA" id="ARBA00023098"/>
    </source>
</evidence>
<evidence type="ECO:0000256" key="7">
    <source>
        <dbReference type="ARBA" id="ARBA00022777"/>
    </source>
</evidence>
<gene>
    <name evidence="14" type="ORF">LSG31_08850</name>
</gene>
<dbReference type="NCBIfam" id="TIGR00147">
    <property type="entry name" value="YegS/Rv2252/BmrU family lipid kinase"/>
    <property type="match status" value="1"/>
</dbReference>